<comment type="similarity">
    <text evidence="13">Belongs to the G-protein coupled receptor 1 family.</text>
</comment>
<evidence type="ECO:0000256" key="12">
    <source>
        <dbReference type="ARBA" id="ARBA00023224"/>
    </source>
</evidence>
<evidence type="ECO:0000256" key="11">
    <source>
        <dbReference type="ARBA" id="ARBA00023180"/>
    </source>
</evidence>
<dbReference type="EMBL" id="WNTK01004051">
    <property type="protein sequence ID" value="KAG9464686.1"/>
    <property type="molecule type" value="Genomic_DNA"/>
</dbReference>
<keyword evidence="17" id="KW-1185">Reference proteome</keyword>
<keyword evidence="11" id="KW-0325">Glycoprotein</keyword>
<dbReference type="GO" id="GO:0004930">
    <property type="term" value="F:G protein-coupled receptor activity"/>
    <property type="evidence" value="ECO:0007669"/>
    <property type="project" value="UniProtKB-KW"/>
</dbReference>
<proteinExistence type="inferred from homology"/>
<evidence type="ECO:0000256" key="2">
    <source>
        <dbReference type="ARBA" id="ARBA00022475"/>
    </source>
</evidence>
<evidence type="ECO:0000256" key="14">
    <source>
        <dbReference type="RuleBase" id="RU363047"/>
    </source>
</evidence>
<dbReference type="PANTHER" id="PTHR24242">
    <property type="entry name" value="G-PROTEIN COUPLED RECEPTOR"/>
    <property type="match status" value="1"/>
</dbReference>
<feature type="transmembrane region" description="Helical" evidence="14">
    <location>
        <begin position="135"/>
        <end position="153"/>
    </location>
</feature>
<dbReference type="GO" id="GO:0004984">
    <property type="term" value="F:olfactory receptor activity"/>
    <property type="evidence" value="ECO:0007669"/>
    <property type="project" value="InterPro"/>
</dbReference>
<comment type="subcellular location">
    <subcellularLocation>
        <location evidence="1 14">Cell membrane</location>
        <topology evidence="1 14">Multi-pass membrane protein</topology>
    </subcellularLocation>
</comment>
<evidence type="ECO:0000256" key="8">
    <source>
        <dbReference type="ARBA" id="ARBA00023136"/>
    </source>
</evidence>
<feature type="non-terminal residue" evidence="16">
    <location>
        <position position="302"/>
    </location>
</feature>
<evidence type="ECO:0000313" key="16">
    <source>
        <dbReference type="EMBL" id="KAG9464686.1"/>
    </source>
</evidence>
<keyword evidence="3 14" id="KW-0716">Sensory transduction</keyword>
<feature type="transmembrane region" description="Helical" evidence="14">
    <location>
        <begin position="268"/>
        <end position="285"/>
    </location>
</feature>
<dbReference type="InterPro" id="IPR000725">
    <property type="entry name" value="Olfact_rcpt"/>
</dbReference>
<sequence>MTVITEFILLGFQGGRTCRILFFFLLLMTYCATLYGNLLIITLVFYSKTLQSPMYFFISQLSMNDILLTTDIVPNMLYIQSTDRGAITFSGCITQFYLFSASEAYECLLLTVMSYDRYLAICKPLYYPSIMNSTYCRTLVAITWIFGFSLTLIDTITVSQLSFCKSNLIDHFFCDLSPLLEMSCSETYIVQLEVAALVGPVIILPCIMIMASYSYIFYTILKIHLASGRHKAFSTCSSHLMVVSIFYGSLFSVYAVPVNSQLMSMAKVLSLLYTVGTPLINPIIYSMRNKEIKIALDKIIRK</sequence>
<dbReference type="Proteomes" id="UP000770717">
    <property type="component" value="Unassembled WGS sequence"/>
</dbReference>
<evidence type="ECO:0000256" key="4">
    <source>
        <dbReference type="ARBA" id="ARBA00022692"/>
    </source>
</evidence>
<evidence type="ECO:0000256" key="13">
    <source>
        <dbReference type="RuleBase" id="RU000688"/>
    </source>
</evidence>
<keyword evidence="6 14" id="KW-1133">Transmembrane helix</keyword>
<evidence type="ECO:0000256" key="5">
    <source>
        <dbReference type="ARBA" id="ARBA00022725"/>
    </source>
</evidence>
<evidence type="ECO:0000256" key="10">
    <source>
        <dbReference type="ARBA" id="ARBA00023170"/>
    </source>
</evidence>
<feature type="transmembrane region" description="Helical" evidence="14">
    <location>
        <begin position="233"/>
        <end position="256"/>
    </location>
</feature>
<dbReference type="PRINTS" id="PR00237">
    <property type="entry name" value="GPCRRHODOPSN"/>
</dbReference>
<feature type="domain" description="G-protein coupled receptors family 1 profile" evidence="15">
    <location>
        <begin position="36"/>
        <end position="285"/>
    </location>
</feature>
<name>A0A8J6BCI5_ELECQ</name>
<dbReference type="InterPro" id="IPR050939">
    <property type="entry name" value="Olfactory_GPCR1"/>
</dbReference>
<evidence type="ECO:0000313" key="17">
    <source>
        <dbReference type="Proteomes" id="UP000770717"/>
    </source>
</evidence>
<feature type="transmembrane region" description="Helical" evidence="14">
    <location>
        <begin position="197"/>
        <end position="221"/>
    </location>
</feature>
<comment type="caution">
    <text evidence="16">The sequence shown here is derived from an EMBL/GenBank/DDBJ whole genome shotgun (WGS) entry which is preliminary data.</text>
</comment>
<keyword evidence="4 13" id="KW-0812">Transmembrane</keyword>
<dbReference type="PANTHER" id="PTHR24242:SF253">
    <property type="entry name" value="OLFACTORY RECEPTOR-RELATED"/>
    <property type="match status" value="1"/>
</dbReference>
<dbReference type="Pfam" id="PF13853">
    <property type="entry name" value="7tm_4"/>
    <property type="match status" value="1"/>
</dbReference>
<protein>
    <recommendedName>
        <fullName evidence="14">Olfactory receptor</fullName>
    </recommendedName>
</protein>
<dbReference type="SUPFAM" id="SSF81321">
    <property type="entry name" value="Family A G protein-coupled receptor-like"/>
    <property type="match status" value="1"/>
</dbReference>
<keyword evidence="5 14" id="KW-0552">Olfaction</keyword>
<keyword evidence="7 13" id="KW-0297">G-protein coupled receptor</keyword>
<dbReference type="InterPro" id="IPR000276">
    <property type="entry name" value="GPCR_Rhodpsn"/>
</dbReference>
<dbReference type="Gene3D" id="1.20.1070.10">
    <property type="entry name" value="Rhodopsin 7-helix transmembrane proteins"/>
    <property type="match status" value="1"/>
</dbReference>
<evidence type="ECO:0000256" key="6">
    <source>
        <dbReference type="ARBA" id="ARBA00022989"/>
    </source>
</evidence>
<accession>A0A8J6BCI5</accession>
<organism evidence="16 17">
    <name type="scientific">Eleutherodactylus coqui</name>
    <name type="common">Puerto Rican coqui</name>
    <dbReference type="NCBI Taxonomy" id="57060"/>
    <lineage>
        <taxon>Eukaryota</taxon>
        <taxon>Metazoa</taxon>
        <taxon>Chordata</taxon>
        <taxon>Craniata</taxon>
        <taxon>Vertebrata</taxon>
        <taxon>Euteleostomi</taxon>
        <taxon>Amphibia</taxon>
        <taxon>Batrachia</taxon>
        <taxon>Anura</taxon>
        <taxon>Neobatrachia</taxon>
        <taxon>Hyloidea</taxon>
        <taxon>Eleutherodactylidae</taxon>
        <taxon>Eleutherodactylinae</taxon>
        <taxon>Eleutherodactylus</taxon>
        <taxon>Eleutherodactylus</taxon>
    </lineage>
</organism>
<evidence type="ECO:0000256" key="7">
    <source>
        <dbReference type="ARBA" id="ARBA00023040"/>
    </source>
</evidence>
<keyword evidence="12 13" id="KW-0807">Transducer</keyword>
<dbReference type="InterPro" id="IPR017452">
    <property type="entry name" value="GPCR_Rhodpsn_7TM"/>
</dbReference>
<keyword evidence="10 13" id="KW-0675">Receptor</keyword>
<gene>
    <name evidence="16" type="ORF">GDO78_019552</name>
</gene>
<dbReference type="FunFam" id="1.20.1070.10:FF:000010">
    <property type="entry name" value="Olfactory receptor"/>
    <property type="match status" value="1"/>
</dbReference>
<feature type="transmembrane region" description="Helical" evidence="14">
    <location>
        <begin position="20"/>
        <end position="46"/>
    </location>
</feature>
<evidence type="ECO:0000256" key="1">
    <source>
        <dbReference type="ARBA" id="ARBA00004651"/>
    </source>
</evidence>
<dbReference type="PROSITE" id="PS00237">
    <property type="entry name" value="G_PROTEIN_RECEP_F1_1"/>
    <property type="match status" value="1"/>
</dbReference>
<reference evidence="16" key="1">
    <citation type="thesis" date="2020" institute="ProQuest LLC" country="789 East Eisenhower Parkway, Ann Arbor, MI, USA">
        <title>Comparative Genomics and Chromosome Evolution.</title>
        <authorList>
            <person name="Mudd A.B."/>
        </authorList>
    </citation>
    <scope>NUCLEOTIDE SEQUENCE</scope>
    <source>
        <strain evidence="16">HN-11 Male</strain>
        <tissue evidence="16">Kidney and liver</tissue>
    </source>
</reference>
<evidence type="ECO:0000256" key="9">
    <source>
        <dbReference type="ARBA" id="ARBA00023157"/>
    </source>
</evidence>
<dbReference type="AlphaFoldDB" id="A0A8J6BCI5"/>
<evidence type="ECO:0000259" key="15">
    <source>
        <dbReference type="PROSITE" id="PS50262"/>
    </source>
</evidence>
<keyword evidence="2 14" id="KW-1003">Cell membrane</keyword>
<dbReference type="PRINTS" id="PR00245">
    <property type="entry name" value="OLFACTORYR"/>
</dbReference>
<dbReference type="GO" id="GO:0005886">
    <property type="term" value="C:plasma membrane"/>
    <property type="evidence" value="ECO:0007669"/>
    <property type="project" value="UniProtKB-SubCell"/>
</dbReference>
<keyword evidence="8 14" id="KW-0472">Membrane</keyword>
<keyword evidence="9" id="KW-1015">Disulfide bond</keyword>
<evidence type="ECO:0000256" key="3">
    <source>
        <dbReference type="ARBA" id="ARBA00022606"/>
    </source>
</evidence>
<dbReference type="PROSITE" id="PS50262">
    <property type="entry name" value="G_PROTEIN_RECEP_F1_2"/>
    <property type="match status" value="1"/>
</dbReference>
<dbReference type="OrthoDB" id="9444602at2759"/>